<feature type="transmembrane region" description="Helical" evidence="1">
    <location>
        <begin position="12"/>
        <end position="34"/>
    </location>
</feature>
<proteinExistence type="predicted"/>
<feature type="transmembrane region" description="Helical" evidence="1">
    <location>
        <begin position="261"/>
        <end position="280"/>
    </location>
</feature>
<keyword evidence="2" id="KW-0732">Signal</keyword>
<protein>
    <submittedName>
        <fullName evidence="3">Uncharacterized protein</fullName>
    </submittedName>
</protein>
<keyword evidence="1" id="KW-0812">Transmembrane</keyword>
<gene>
    <name evidence="3" type="ORF">NTJ_12733</name>
</gene>
<feature type="chain" id="PRO_5046572810" evidence="2">
    <location>
        <begin position="17"/>
        <end position="350"/>
    </location>
</feature>
<dbReference type="EMBL" id="AP028919">
    <property type="protein sequence ID" value="BES99916.1"/>
    <property type="molecule type" value="Genomic_DNA"/>
</dbReference>
<evidence type="ECO:0000256" key="1">
    <source>
        <dbReference type="SAM" id="Phobius"/>
    </source>
</evidence>
<keyword evidence="1" id="KW-1133">Transmembrane helix</keyword>
<accession>A0ABN7B9S3</accession>
<dbReference type="Proteomes" id="UP001307889">
    <property type="component" value="Chromosome 11"/>
</dbReference>
<feature type="transmembrane region" description="Helical" evidence="1">
    <location>
        <begin position="287"/>
        <end position="305"/>
    </location>
</feature>
<evidence type="ECO:0000313" key="4">
    <source>
        <dbReference type="Proteomes" id="UP001307889"/>
    </source>
</evidence>
<keyword evidence="4" id="KW-1185">Reference proteome</keyword>
<feature type="transmembrane region" description="Helical" evidence="1">
    <location>
        <begin position="239"/>
        <end position="255"/>
    </location>
</feature>
<evidence type="ECO:0000256" key="2">
    <source>
        <dbReference type="SAM" id="SignalP"/>
    </source>
</evidence>
<organism evidence="3 4">
    <name type="scientific">Nesidiocoris tenuis</name>
    <dbReference type="NCBI Taxonomy" id="355587"/>
    <lineage>
        <taxon>Eukaryota</taxon>
        <taxon>Metazoa</taxon>
        <taxon>Ecdysozoa</taxon>
        <taxon>Arthropoda</taxon>
        <taxon>Hexapoda</taxon>
        <taxon>Insecta</taxon>
        <taxon>Pterygota</taxon>
        <taxon>Neoptera</taxon>
        <taxon>Paraneoptera</taxon>
        <taxon>Hemiptera</taxon>
        <taxon>Heteroptera</taxon>
        <taxon>Panheteroptera</taxon>
        <taxon>Cimicomorpha</taxon>
        <taxon>Miridae</taxon>
        <taxon>Dicyphina</taxon>
        <taxon>Nesidiocoris</taxon>
    </lineage>
</organism>
<name>A0ABN7B9S3_9HEMI</name>
<feature type="signal peptide" evidence="2">
    <location>
        <begin position="1"/>
        <end position="16"/>
    </location>
</feature>
<reference evidence="3 4" key="1">
    <citation type="submission" date="2023-09" db="EMBL/GenBank/DDBJ databases">
        <title>Nesidiocoris tenuis whole genome shotgun sequence.</title>
        <authorList>
            <person name="Shibata T."/>
            <person name="Shimoda M."/>
            <person name="Kobayashi T."/>
            <person name="Uehara T."/>
        </authorList>
    </citation>
    <scope>NUCLEOTIDE SEQUENCE [LARGE SCALE GENOMIC DNA]</scope>
    <source>
        <strain evidence="3 4">Japan</strain>
    </source>
</reference>
<keyword evidence="1" id="KW-0472">Membrane</keyword>
<feature type="transmembrane region" description="Helical" evidence="1">
    <location>
        <begin position="311"/>
        <end position="333"/>
    </location>
</feature>
<sequence>MVLFPANFCLPLAASAMKLVVTIAAAAVAGPMIYREATWTDNAAGRQLAGSPISTLDSVYGLLPVPNFTRLDEFMDVLLYGENSYEYCDLKLADPCEDLKTSTAARQVKNGIFCPPVGYCVNIRALLPGGTISTFIDDWVLRGRISAWDFCAFHSDGFSCDAIGSNFSRTENVGLFYRRSGPIVSTSTVNVSLVLNKHPNPRKFDNTSSLQHPKKGASTLEYARELNVTSVPSGYRRKYIFMMALILSTLLETLFELWHNVAFLGGIIYSGNLGTLWLWLIFQRLSIVHNYAHALMFAILFTQDIRSSSIFAWLIVLCATMILSTGSSIYLYYWARRKFEYSGEEAAPDL</sequence>
<evidence type="ECO:0000313" key="3">
    <source>
        <dbReference type="EMBL" id="BES99916.1"/>
    </source>
</evidence>